<proteinExistence type="predicted"/>
<comment type="caution">
    <text evidence="2">The sequence shown here is derived from an EMBL/GenBank/DDBJ whole genome shotgun (WGS) entry which is preliminary data.</text>
</comment>
<feature type="compositionally biased region" description="Acidic residues" evidence="1">
    <location>
        <begin position="231"/>
        <end position="276"/>
    </location>
</feature>
<accession>A0A811NW98</accession>
<sequence length="443" mass="48813">MARGLRQQQHASSSNQGTRNVQGTRKRASPSRLVKLYKKMIESQRNRIKAIGFGGLLNIKCDTLLAWLANWLMVDCFDAESLQLVLPGRGVIKVIDEAMQSIMDLPNNGDEVKCELDVNAIDFIQAKYKIARGKAPRIGAILKSSAHTVVQSSLFQLDDVHIFVSSKVSSNMSDEKRRKLTTAKKVSKIKEPSSTTSSHGDGAASECQPPRVEQRHTRSMQIRQAPKDDQLPDEEDEDDGTNDDKDESDDDEEDDEEDDGTDDEEDDGGDDEEETVGEYSSSEDTKEESDPLEDGGTPPPDFDDLVDGMFTDNISEDEHSSQDHVPLIAWLRRMRKGTEAKNQDKGSDKHSSLPMSADGKSTIHSSPERAKDDERPAEPQPLAYILPENLKKVGITHNKKSKLRLPSNPVEQKDAGDGAATATSVHNVGEGCSFKVLGSENIV</sequence>
<feature type="compositionally biased region" description="Polar residues" evidence="1">
    <location>
        <begin position="1"/>
        <end position="23"/>
    </location>
</feature>
<evidence type="ECO:0000313" key="3">
    <source>
        <dbReference type="Proteomes" id="UP000604825"/>
    </source>
</evidence>
<feature type="region of interest" description="Disordered" evidence="1">
    <location>
        <begin position="398"/>
        <end position="421"/>
    </location>
</feature>
<feature type="compositionally biased region" description="Basic residues" evidence="1">
    <location>
        <begin position="178"/>
        <end position="187"/>
    </location>
</feature>
<feature type="region of interest" description="Disordered" evidence="1">
    <location>
        <begin position="173"/>
        <end position="383"/>
    </location>
</feature>
<feature type="region of interest" description="Disordered" evidence="1">
    <location>
        <begin position="1"/>
        <end position="29"/>
    </location>
</feature>
<reference evidence="2" key="1">
    <citation type="submission" date="2020-10" db="EMBL/GenBank/DDBJ databases">
        <authorList>
            <person name="Han B."/>
            <person name="Lu T."/>
            <person name="Zhao Q."/>
            <person name="Huang X."/>
            <person name="Zhao Y."/>
        </authorList>
    </citation>
    <scope>NUCLEOTIDE SEQUENCE</scope>
</reference>
<evidence type="ECO:0000313" key="2">
    <source>
        <dbReference type="EMBL" id="CAD6232127.1"/>
    </source>
</evidence>
<gene>
    <name evidence="2" type="ORF">NCGR_LOCUS21869</name>
</gene>
<organism evidence="2 3">
    <name type="scientific">Miscanthus lutarioriparius</name>
    <dbReference type="NCBI Taxonomy" id="422564"/>
    <lineage>
        <taxon>Eukaryota</taxon>
        <taxon>Viridiplantae</taxon>
        <taxon>Streptophyta</taxon>
        <taxon>Embryophyta</taxon>
        <taxon>Tracheophyta</taxon>
        <taxon>Spermatophyta</taxon>
        <taxon>Magnoliopsida</taxon>
        <taxon>Liliopsida</taxon>
        <taxon>Poales</taxon>
        <taxon>Poaceae</taxon>
        <taxon>PACMAD clade</taxon>
        <taxon>Panicoideae</taxon>
        <taxon>Andropogonodae</taxon>
        <taxon>Andropogoneae</taxon>
        <taxon>Saccharinae</taxon>
        <taxon>Miscanthus</taxon>
    </lineage>
</organism>
<dbReference type="Proteomes" id="UP000604825">
    <property type="component" value="Unassembled WGS sequence"/>
</dbReference>
<feature type="compositionally biased region" description="Basic and acidic residues" evidence="1">
    <location>
        <begin position="336"/>
        <end position="351"/>
    </location>
</feature>
<feature type="compositionally biased region" description="Basic and acidic residues" evidence="1">
    <location>
        <begin position="366"/>
        <end position="377"/>
    </location>
</feature>
<name>A0A811NW98_9POAL</name>
<dbReference type="EMBL" id="CAJGYO010000005">
    <property type="protein sequence ID" value="CAD6232127.1"/>
    <property type="molecule type" value="Genomic_DNA"/>
</dbReference>
<dbReference type="OrthoDB" id="669288at2759"/>
<keyword evidence="3" id="KW-1185">Reference proteome</keyword>
<dbReference type="AlphaFoldDB" id="A0A811NW98"/>
<evidence type="ECO:0000256" key="1">
    <source>
        <dbReference type="SAM" id="MobiDB-lite"/>
    </source>
</evidence>
<protein>
    <submittedName>
        <fullName evidence="2">Uncharacterized protein</fullName>
    </submittedName>
</protein>